<gene>
    <name evidence="2" type="ORF">CDV31_002371</name>
</gene>
<proteinExistence type="predicted"/>
<evidence type="ECO:0000313" key="3">
    <source>
        <dbReference type="Proteomes" id="UP000288429"/>
    </source>
</evidence>
<feature type="compositionally biased region" description="Polar residues" evidence="1">
    <location>
        <begin position="20"/>
        <end position="37"/>
    </location>
</feature>
<sequence length="721" mass="80331">MQKSASFPAAISSRVANLLRGSQSDTRNSESSDNVNMLSSTFKAAKADLRKRLNLSKDKSSTRLNELQPLTSSEGSISRKPTKRSLLKVLFDTKSGRKLHKRTRSDPTAQSGATSEVPELQLTLQPSTDARVFSVGTNRALDAVFDATISSDEYYTCLSDSCDSLYNIDEWSISDHGTVLIRRPPRLHPARSASVDTLSTRYTLCEEPVTPGVETEYNPEIGITPYDELFGATNKDAALRNAGSEVPSAKVTETDNDFDDNVLTSNDAANNNSPSDIVQESSSDANNVMGTNDSNIHGRFSQPLSLNQVNRVISKVVKGQTKKNLILRSIKELRRNRQTLSGPSTPCKTQNSARHLFYAGTKAITAAPVVDDSDNAVHATERQSHENAQHLLNTPADDDQFHQLSTHESIVNDDHETIHDVASECNMVGTLHHGNNGSLEFRRPRTFVSVDICSVADEIGSVTDDIYSVTEYNHDEARHETEPDQYDFSDEKRALEPWARLSSQWGDPSIGPDEIRQGFENHLSALKSMHGSDFFKMTTGYESPTFVNQWNELAEALYHPRAREIAGYTAREVKDRFYHLANFLADSTKREEVLDRDVQQTRERIDARSAQLERFMALVRQLEAQGNANAARRREEIYRQVSQLIKVTGAEGFAAKARCEAKSELYRDLLHREKALVDAVQEEARAIGLGNHTPNELEWALEQMVAGDSLEYVEDALNSCF</sequence>
<feature type="region of interest" description="Disordered" evidence="1">
    <location>
        <begin position="53"/>
        <end position="80"/>
    </location>
</feature>
<evidence type="ECO:0000256" key="1">
    <source>
        <dbReference type="SAM" id="MobiDB-lite"/>
    </source>
</evidence>
<keyword evidence="3" id="KW-1185">Reference proteome</keyword>
<name>A0A428UX21_9HYPO</name>
<dbReference type="Proteomes" id="UP000288429">
    <property type="component" value="Unassembled WGS sequence"/>
</dbReference>
<comment type="caution">
    <text evidence="2">The sequence shown here is derived from an EMBL/GenBank/DDBJ whole genome shotgun (WGS) entry which is preliminary data.</text>
</comment>
<feature type="region of interest" description="Disordered" evidence="1">
    <location>
        <begin position="97"/>
        <end position="120"/>
    </location>
</feature>
<protein>
    <submittedName>
        <fullName evidence="2">Uncharacterized protein</fullName>
    </submittedName>
</protein>
<accession>A0A428UX21</accession>
<evidence type="ECO:0000313" key="2">
    <source>
        <dbReference type="EMBL" id="RSM18853.1"/>
    </source>
</evidence>
<feature type="region of interest" description="Disordered" evidence="1">
    <location>
        <begin position="18"/>
        <end position="37"/>
    </location>
</feature>
<feature type="compositionally biased region" description="Low complexity" evidence="1">
    <location>
        <begin position="265"/>
        <end position="276"/>
    </location>
</feature>
<feature type="compositionally biased region" description="Polar residues" evidence="1">
    <location>
        <begin position="62"/>
        <end position="76"/>
    </location>
</feature>
<reference evidence="2 3" key="1">
    <citation type="submission" date="2017-06" db="EMBL/GenBank/DDBJ databases">
        <title>Cmopartive genomic analysis of Ambrosia Fusariam Clade fungi.</title>
        <authorList>
            <person name="Stajich J.E."/>
            <person name="Carrillo J."/>
            <person name="Kijimoto T."/>
            <person name="Eskalen A."/>
            <person name="O'Donnell K."/>
            <person name="Kasson M."/>
        </authorList>
    </citation>
    <scope>NUCLEOTIDE SEQUENCE [LARGE SCALE GENOMIC DNA]</scope>
    <source>
        <strain evidence="2 3">NRRL 20438</strain>
    </source>
</reference>
<dbReference type="EMBL" id="NIZV01000018">
    <property type="protein sequence ID" value="RSM18853.1"/>
    <property type="molecule type" value="Genomic_DNA"/>
</dbReference>
<dbReference type="AlphaFoldDB" id="A0A428UX21"/>
<feature type="region of interest" description="Disordered" evidence="1">
    <location>
        <begin position="264"/>
        <end position="283"/>
    </location>
</feature>
<organism evidence="2 3">
    <name type="scientific">Fusarium ambrosium</name>
    <dbReference type="NCBI Taxonomy" id="131363"/>
    <lineage>
        <taxon>Eukaryota</taxon>
        <taxon>Fungi</taxon>
        <taxon>Dikarya</taxon>
        <taxon>Ascomycota</taxon>
        <taxon>Pezizomycotina</taxon>
        <taxon>Sordariomycetes</taxon>
        <taxon>Hypocreomycetidae</taxon>
        <taxon>Hypocreales</taxon>
        <taxon>Nectriaceae</taxon>
        <taxon>Fusarium</taxon>
        <taxon>Fusarium solani species complex</taxon>
    </lineage>
</organism>